<accession>A0A075G2P1</accession>
<organism evidence="1">
    <name type="scientific">uncultured marine thaumarchaeote AD1000_72_F04</name>
    <dbReference type="NCBI Taxonomy" id="1455938"/>
    <lineage>
        <taxon>Archaea</taxon>
        <taxon>Nitrososphaerota</taxon>
        <taxon>environmental samples</taxon>
    </lineage>
</organism>
<dbReference type="AlphaFoldDB" id="A0A075G2P1"/>
<evidence type="ECO:0000313" key="1">
    <source>
        <dbReference type="EMBL" id="AIE96087.1"/>
    </source>
</evidence>
<sequence>MVKQISLDTWSTDRLNELLKKGTNIVTQTNLPIVLYRETLEETEGSYEELICTLTQEHVIEQVVTSGGMVIPSIKQQVVFSIDEFPAILLQKSKERFSQVVELLEEHFG</sequence>
<proteinExistence type="predicted"/>
<protein>
    <submittedName>
        <fullName evidence="1">Uncharacterized protein</fullName>
    </submittedName>
</protein>
<name>A0A075G2P1_9ARCH</name>
<dbReference type="EMBL" id="KF900469">
    <property type="protein sequence ID" value="AIE96087.1"/>
    <property type="molecule type" value="Genomic_DNA"/>
</dbReference>
<reference evidence="1" key="1">
    <citation type="journal article" date="2014" name="Genome Biol. Evol.">
        <title>Pangenome evidence for extensive interdomain horizontal transfer affecting lineage core and shell genes in uncultured planktonic thaumarchaeota and euryarchaeota.</title>
        <authorList>
            <person name="Deschamps P."/>
            <person name="Zivanovic Y."/>
            <person name="Moreira D."/>
            <person name="Rodriguez-Valera F."/>
            <person name="Lopez-Garcia P."/>
        </authorList>
    </citation>
    <scope>NUCLEOTIDE SEQUENCE</scope>
</reference>